<feature type="domain" description="Histidine kinase" evidence="8">
    <location>
        <begin position="228"/>
        <end position="448"/>
    </location>
</feature>
<organism evidence="9 10">
    <name type="scientific">Psychrobacter glaciei</name>
    <dbReference type="NCBI Taxonomy" id="619771"/>
    <lineage>
        <taxon>Bacteria</taxon>
        <taxon>Pseudomonadati</taxon>
        <taxon>Pseudomonadota</taxon>
        <taxon>Gammaproteobacteria</taxon>
        <taxon>Moraxellales</taxon>
        <taxon>Moraxellaceae</taxon>
        <taxon>Psychrobacter</taxon>
    </lineage>
</organism>
<dbReference type="Pfam" id="PF00512">
    <property type="entry name" value="HisKA"/>
    <property type="match status" value="1"/>
</dbReference>
<dbReference type="SMART" id="SM00388">
    <property type="entry name" value="HisKA"/>
    <property type="match status" value="1"/>
</dbReference>
<dbReference type="EC" id="2.7.13.3" evidence="2"/>
<dbReference type="Proteomes" id="UP000610203">
    <property type="component" value="Unassembled WGS sequence"/>
</dbReference>
<dbReference type="InterPro" id="IPR003661">
    <property type="entry name" value="HisK_dim/P_dom"/>
</dbReference>
<dbReference type="CDD" id="cd00082">
    <property type="entry name" value="HisKA"/>
    <property type="match status" value="1"/>
</dbReference>
<keyword evidence="3" id="KW-0597">Phosphoprotein</keyword>
<dbReference type="EMBL" id="BMZR01000003">
    <property type="protein sequence ID" value="GHD32815.1"/>
    <property type="molecule type" value="Genomic_DNA"/>
</dbReference>
<dbReference type="SUPFAM" id="SSF47384">
    <property type="entry name" value="Homodimeric domain of signal transducing histidine kinase"/>
    <property type="match status" value="1"/>
</dbReference>
<dbReference type="Gene3D" id="3.30.565.10">
    <property type="entry name" value="Histidine kinase-like ATPase, C-terminal domain"/>
    <property type="match status" value="1"/>
</dbReference>
<evidence type="ECO:0000256" key="2">
    <source>
        <dbReference type="ARBA" id="ARBA00012438"/>
    </source>
</evidence>
<evidence type="ECO:0000259" key="8">
    <source>
        <dbReference type="PROSITE" id="PS50109"/>
    </source>
</evidence>
<evidence type="ECO:0000256" key="4">
    <source>
        <dbReference type="ARBA" id="ARBA00022679"/>
    </source>
</evidence>
<dbReference type="CDD" id="cd00075">
    <property type="entry name" value="HATPase"/>
    <property type="match status" value="1"/>
</dbReference>
<dbReference type="InterPro" id="IPR005467">
    <property type="entry name" value="His_kinase_dom"/>
</dbReference>
<comment type="catalytic activity">
    <reaction evidence="1">
        <text>ATP + protein L-histidine = ADP + protein N-phospho-L-histidine.</text>
        <dbReference type="EC" id="2.7.13.3"/>
    </reaction>
</comment>
<sequence>MFNIDSIANKFRVSYLLFALLLCATFVSIFLYAEMRIEQDLVKARLLQQLELSQKEYGEQTVYTAEPGIKIYRYDSAPENLKAIATETVQEISITVDTGADKTNTELHFFHYHRDQQNYILTYLENTDMVMENYPVLAIFEHLEDIFAAALKAAVILSLLIAIVFSQLSSKQIIKPLLALKRAVETDHRNLTELTHLPSEVGVLARAIDEKNHKLEQYLKREQLFTGDVSHELRTPLTIIMGASEVLASQLEHDSRLSEFTNRISNTAKETSEIITALLLLSRAPEKLDAPLTSINSIAANEIERLKYLLRYKTVTCTVVADQEYTAYVRPELLKMALGNLIKNAFQYTDDGEVIVTIDAKKITVTDTGLGIPEVMMPLLYERFERLNHSDTDNQMDKDLSPNFHSVYKVEGTGLGLSIVQRIMTHMSWQLTHHPNESGGSTFSIYYQ</sequence>
<dbReference type="InterPro" id="IPR036097">
    <property type="entry name" value="HisK_dim/P_sf"/>
</dbReference>
<keyword evidence="6" id="KW-0902">Two-component regulatory system</keyword>
<dbReference type="SMART" id="SM00387">
    <property type="entry name" value="HATPase_c"/>
    <property type="match status" value="1"/>
</dbReference>
<dbReference type="PANTHER" id="PTHR43711:SF28">
    <property type="entry name" value="SENSOR HISTIDINE KINASE YXDK"/>
    <property type="match status" value="1"/>
</dbReference>
<dbReference type="InterPro" id="IPR003594">
    <property type="entry name" value="HATPase_dom"/>
</dbReference>
<dbReference type="InterPro" id="IPR004358">
    <property type="entry name" value="Sig_transdc_His_kin-like_C"/>
</dbReference>
<dbReference type="PROSITE" id="PS50109">
    <property type="entry name" value="HIS_KIN"/>
    <property type="match status" value="1"/>
</dbReference>
<evidence type="ECO:0000256" key="1">
    <source>
        <dbReference type="ARBA" id="ARBA00000085"/>
    </source>
</evidence>
<dbReference type="InterPro" id="IPR050736">
    <property type="entry name" value="Sensor_HK_Regulatory"/>
</dbReference>
<comment type="caution">
    <text evidence="9">The sequence shown here is derived from an EMBL/GenBank/DDBJ whole genome shotgun (WGS) entry which is preliminary data.</text>
</comment>
<dbReference type="RefSeq" id="WP_189584309.1">
    <property type="nucleotide sequence ID" value="NZ_BMZR01000003.1"/>
</dbReference>
<evidence type="ECO:0000313" key="10">
    <source>
        <dbReference type="Proteomes" id="UP000610203"/>
    </source>
</evidence>
<keyword evidence="7" id="KW-1133">Transmembrane helix</keyword>
<dbReference type="SUPFAM" id="SSF55874">
    <property type="entry name" value="ATPase domain of HSP90 chaperone/DNA topoisomerase II/histidine kinase"/>
    <property type="match status" value="1"/>
</dbReference>
<evidence type="ECO:0000256" key="6">
    <source>
        <dbReference type="ARBA" id="ARBA00023012"/>
    </source>
</evidence>
<feature type="transmembrane region" description="Helical" evidence="7">
    <location>
        <begin position="12"/>
        <end position="33"/>
    </location>
</feature>
<dbReference type="InterPro" id="IPR036890">
    <property type="entry name" value="HATPase_C_sf"/>
</dbReference>
<keyword evidence="5" id="KW-0418">Kinase</keyword>
<protein>
    <recommendedName>
        <fullName evidence="2">histidine kinase</fullName>
        <ecNumber evidence="2">2.7.13.3</ecNumber>
    </recommendedName>
</protein>
<proteinExistence type="predicted"/>
<dbReference type="PANTHER" id="PTHR43711">
    <property type="entry name" value="TWO-COMPONENT HISTIDINE KINASE"/>
    <property type="match status" value="1"/>
</dbReference>
<gene>
    <name evidence="9" type="ORF">GCM10016272_15960</name>
</gene>
<dbReference type="PRINTS" id="PR00344">
    <property type="entry name" value="BCTRLSENSOR"/>
</dbReference>
<evidence type="ECO:0000256" key="7">
    <source>
        <dbReference type="SAM" id="Phobius"/>
    </source>
</evidence>
<evidence type="ECO:0000256" key="3">
    <source>
        <dbReference type="ARBA" id="ARBA00022553"/>
    </source>
</evidence>
<keyword evidence="10" id="KW-1185">Reference proteome</keyword>
<dbReference type="Pfam" id="PF02518">
    <property type="entry name" value="HATPase_c"/>
    <property type="match status" value="1"/>
</dbReference>
<reference evidence="10" key="1">
    <citation type="journal article" date="2019" name="Int. J. Syst. Evol. Microbiol.">
        <title>The Global Catalogue of Microorganisms (GCM) 10K type strain sequencing project: providing services to taxonomists for standard genome sequencing and annotation.</title>
        <authorList>
            <consortium name="The Broad Institute Genomics Platform"/>
            <consortium name="The Broad Institute Genome Sequencing Center for Infectious Disease"/>
            <person name="Wu L."/>
            <person name="Ma J."/>
        </authorList>
    </citation>
    <scope>NUCLEOTIDE SEQUENCE [LARGE SCALE GENOMIC DNA]</scope>
    <source>
        <strain evidence="10">KCTC 42280</strain>
    </source>
</reference>
<name>A0ABQ3GU45_9GAMM</name>
<accession>A0ABQ3GU45</accession>
<keyword evidence="7" id="KW-0472">Membrane</keyword>
<keyword evidence="4" id="KW-0808">Transferase</keyword>
<keyword evidence="7" id="KW-0812">Transmembrane</keyword>
<evidence type="ECO:0000256" key="5">
    <source>
        <dbReference type="ARBA" id="ARBA00022777"/>
    </source>
</evidence>
<dbReference type="Gene3D" id="1.10.287.130">
    <property type="match status" value="1"/>
</dbReference>
<evidence type="ECO:0000313" key="9">
    <source>
        <dbReference type="EMBL" id="GHD32815.1"/>
    </source>
</evidence>